<gene>
    <name evidence="1" type="ORF">ENK44_12240</name>
</gene>
<name>A0A7V4U1T7_CALAY</name>
<organism evidence="1">
    <name type="scientific">Caldithrix abyssi</name>
    <dbReference type="NCBI Taxonomy" id="187145"/>
    <lineage>
        <taxon>Bacteria</taxon>
        <taxon>Pseudomonadati</taxon>
        <taxon>Calditrichota</taxon>
        <taxon>Calditrichia</taxon>
        <taxon>Calditrichales</taxon>
        <taxon>Calditrichaceae</taxon>
        <taxon>Caldithrix</taxon>
    </lineage>
</organism>
<evidence type="ECO:0000313" key="1">
    <source>
        <dbReference type="EMBL" id="HGY56470.1"/>
    </source>
</evidence>
<protein>
    <submittedName>
        <fullName evidence="1">Uncharacterized protein</fullName>
    </submittedName>
</protein>
<dbReference type="EMBL" id="DRQG01000114">
    <property type="protein sequence ID" value="HGY56470.1"/>
    <property type="molecule type" value="Genomic_DNA"/>
</dbReference>
<proteinExistence type="predicted"/>
<reference evidence="1" key="1">
    <citation type="journal article" date="2020" name="mSystems">
        <title>Genome- and Community-Level Interaction Insights into Carbon Utilization and Element Cycling Functions of Hydrothermarchaeota in Hydrothermal Sediment.</title>
        <authorList>
            <person name="Zhou Z."/>
            <person name="Liu Y."/>
            <person name="Xu W."/>
            <person name="Pan J."/>
            <person name="Luo Z.H."/>
            <person name="Li M."/>
        </authorList>
    </citation>
    <scope>NUCLEOTIDE SEQUENCE [LARGE SCALE GENOMIC DNA]</scope>
    <source>
        <strain evidence="1">HyVt-577</strain>
    </source>
</reference>
<dbReference type="PROSITE" id="PS51257">
    <property type="entry name" value="PROKAR_LIPOPROTEIN"/>
    <property type="match status" value="1"/>
</dbReference>
<accession>A0A7V4U1T7</accession>
<sequence>MKNYNFIIGLIFLVVLVGCQINEPKLPPWESEWTLYLPTQDFYMSEAVDEENGLLPDTTGDGIPILAFNLQDSTDWEQIDARDLSIKPDDKHFSGTLDEIQLDKPVDVNSDRIYFLPLLNEVFPGVGVGDTLPPYDSITVQPPSQTVAFTDFKYVKIKEGSFYITFYNDLFVGIRSGMKIDVYDDSLNTFITTFEFTSPIPPKSSLQSDPVTMDGKSISNKLRFQYTLPLEGSSSPQVITQEMANGSIYTVFSMTKLKVEEAWAIIPDQSFSRNDSVDISDQDYRIRRAVIKKSGARISITNQLPVNASIRVEFPNFIRDGQIKVIEPHISAGSFYSDYIDFSGYELINANNPGEFIQYVHFNASANITTDPGFVRITAQDSFVVDVKMDSLMLSELDGQIDTLEFDFDEVRLDSIDIFKDIEGRIRLEDLILTLNFDNQINFPIGVQLEMIGYHKDDENGPVTDSVKVIIDELVQKSDDAPVTTIVLDKNSTNPSIIDLMAIMPTEISIKGKATVGGDGSVTDGDGIRLRYSIDSPLAFHITEPLVFQSSMDSLHRDDISDDTRKKIDEQLLMANVALTLTNQMPIGADVFFVLSVDSTDMDSSQAEQPWQKLVIKANVEPAVVDASGYVSQGVDSQVEVNLTKEQIQIFNYSPLYYRQTVTINETNQTVRIRQQDGIVINGFVKMRVMLNKEE</sequence>
<comment type="caution">
    <text evidence="1">The sequence shown here is derived from an EMBL/GenBank/DDBJ whole genome shotgun (WGS) entry which is preliminary data.</text>
</comment>
<dbReference type="Proteomes" id="UP000885779">
    <property type="component" value="Unassembled WGS sequence"/>
</dbReference>
<dbReference type="AlphaFoldDB" id="A0A7V4U1T7"/>